<protein>
    <submittedName>
        <fullName evidence="3">Uncharacterized protein</fullName>
    </submittedName>
</protein>
<keyword evidence="4" id="KW-1185">Reference proteome</keyword>
<dbReference type="AlphaFoldDB" id="A0AAN5D451"/>
<reference evidence="4" key="1">
    <citation type="submission" date="2022-10" db="EMBL/GenBank/DDBJ databases">
        <title>Genome assembly of Pristionchus species.</title>
        <authorList>
            <person name="Yoshida K."/>
            <person name="Sommer R.J."/>
        </authorList>
    </citation>
    <scope>NUCLEOTIDE SEQUENCE [LARGE SCALE GENOMIC DNA]</scope>
    <source>
        <strain evidence="4">RS5460</strain>
    </source>
</reference>
<evidence type="ECO:0000313" key="3">
    <source>
        <dbReference type="EMBL" id="GMR55742.1"/>
    </source>
</evidence>
<accession>A0AAN5D451</accession>
<dbReference type="Proteomes" id="UP001328107">
    <property type="component" value="Unassembled WGS sequence"/>
</dbReference>
<evidence type="ECO:0000256" key="1">
    <source>
        <dbReference type="SAM" id="MobiDB-lite"/>
    </source>
</evidence>
<feature type="signal peptide" evidence="2">
    <location>
        <begin position="1"/>
        <end position="28"/>
    </location>
</feature>
<proteinExistence type="predicted"/>
<sequence length="191" mass="20766">EPATVPLPYLLLSLLLSVSNLVPPSCSTVEPPVEVSSNSLVSSCSKNISRFTPEILFNVILSGDMKFPASLSIMLSSRPMWRKVILLLGSTYHMLETRVTTLGGVPCGSDGMLPLRIWVATYLTGSSGHGLAPFENTCREGYGRWASGLRYAREVGLRYLIRHDAERPDVAGVGEGGGPLERLRRHPSAQE</sequence>
<feature type="non-terminal residue" evidence="3">
    <location>
        <position position="1"/>
    </location>
</feature>
<feature type="chain" id="PRO_5042947731" evidence="2">
    <location>
        <begin position="29"/>
        <end position="191"/>
    </location>
</feature>
<evidence type="ECO:0000313" key="4">
    <source>
        <dbReference type="Proteomes" id="UP001328107"/>
    </source>
</evidence>
<organism evidence="3 4">
    <name type="scientific">Pristionchus mayeri</name>
    <dbReference type="NCBI Taxonomy" id="1317129"/>
    <lineage>
        <taxon>Eukaryota</taxon>
        <taxon>Metazoa</taxon>
        <taxon>Ecdysozoa</taxon>
        <taxon>Nematoda</taxon>
        <taxon>Chromadorea</taxon>
        <taxon>Rhabditida</taxon>
        <taxon>Rhabditina</taxon>
        <taxon>Diplogasteromorpha</taxon>
        <taxon>Diplogasteroidea</taxon>
        <taxon>Neodiplogasteridae</taxon>
        <taxon>Pristionchus</taxon>
    </lineage>
</organism>
<keyword evidence="2" id="KW-0732">Signal</keyword>
<evidence type="ECO:0000256" key="2">
    <source>
        <dbReference type="SAM" id="SignalP"/>
    </source>
</evidence>
<gene>
    <name evidence="3" type="ORF">PMAYCL1PPCAC_25937</name>
</gene>
<dbReference type="EMBL" id="BTRK01000005">
    <property type="protein sequence ID" value="GMR55742.1"/>
    <property type="molecule type" value="Genomic_DNA"/>
</dbReference>
<name>A0AAN5D451_9BILA</name>
<comment type="caution">
    <text evidence="3">The sequence shown here is derived from an EMBL/GenBank/DDBJ whole genome shotgun (WGS) entry which is preliminary data.</text>
</comment>
<feature type="non-terminal residue" evidence="3">
    <location>
        <position position="191"/>
    </location>
</feature>
<feature type="region of interest" description="Disordered" evidence="1">
    <location>
        <begin position="170"/>
        <end position="191"/>
    </location>
</feature>